<evidence type="ECO:0008006" key="4">
    <source>
        <dbReference type="Google" id="ProtNLM"/>
    </source>
</evidence>
<proteinExistence type="predicted"/>
<feature type="transmembrane region" description="Helical" evidence="1">
    <location>
        <begin position="156"/>
        <end position="173"/>
    </location>
</feature>
<keyword evidence="1" id="KW-1133">Transmembrane helix</keyword>
<keyword evidence="3" id="KW-1185">Reference proteome</keyword>
<feature type="transmembrane region" description="Helical" evidence="1">
    <location>
        <begin position="200"/>
        <end position="216"/>
    </location>
</feature>
<dbReference type="AlphaFoldDB" id="A0A2D1U3C4"/>
<gene>
    <name evidence="2" type="ORF">CPT03_06285</name>
</gene>
<feature type="transmembrane region" description="Helical" evidence="1">
    <location>
        <begin position="221"/>
        <end position="238"/>
    </location>
</feature>
<keyword evidence="1" id="KW-0812">Transmembrane</keyword>
<name>A0A2D1U3C4_9SPHI</name>
<keyword evidence="1" id="KW-0472">Membrane</keyword>
<organism evidence="2 3">
    <name type="scientific">Pedobacter ginsengisoli</name>
    <dbReference type="NCBI Taxonomy" id="363852"/>
    <lineage>
        <taxon>Bacteria</taxon>
        <taxon>Pseudomonadati</taxon>
        <taxon>Bacteroidota</taxon>
        <taxon>Sphingobacteriia</taxon>
        <taxon>Sphingobacteriales</taxon>
        <taxon>Sphingobacteriaceae</taxon>
        <taxon>Pedobacter</taxon>
    </lineage>
</organism>
<sequence>MKFIAVVFVVLYLYSLSYGIFMTDFFRIPTPLIFCLPLVFLFREKDGIGFLYKQELILLVGAMFLYNVIGFSEYMVFIANAICVGMCAIYFNYFVGLDAKRFAISIYVFIAFLTFSAIVMVFNPFYFTEINNLRSMLMGEPVVQSPSGIATYQFNFGYQLAALVPFLVIYTFAFKKAFLIKILSLLACLLFIYLGMQRSVLVGFVFSVFLFLILYYNYKAIFIVVFAACAAFVFYTYILKDNTDTYNNILTKNEHNMEEYNRSTLAAENLRIYSEYPYGLIFYGKDWSDVTYRNEVFSSGLTSHNAYLMFLTYVGPFLGLGILGGLYYKVGRIIINAFRNVKKTEYALMICLCCSFIAVSINSLSHNSWLVSANGPTFFLYFAILHLNFMLNREAEVEVHTGLN</sequence>
<feature type="transmembrane region" description="Helical" evidence="1">
    <location>
        <begin position="102"/>
        <end position="127"/>
    </location>
</feature>
<feature type="transmembrane region" description="Helical" evidence="1">
    <location>
        <begin position="306"/>
        <end position="326"/>
    </location>
</feature>
<feature type="transmembrane region" description="Helical" evidence="1">
    <location>
        <begin position="346"/>
        <end position="364"/>
    </location>
</feature>
<feature type="transmembrane region" description="Helical" evidence="1">
    <location>
        <begin position="50"/>
        <end position="69"/>
    </location>
</feature>
<dbReference type="RefSeq" id="WP_099438038.1">
    <property type="nucleotide sequence ID" value="NZ_CP024091.1"/>
</dbReference>
<evidence type="ECO:0000256" key="1">
    <source>
        <dbReference type="SAM" id="Phobius"/>
    </source>
</evidence>
<accession>A0A2D1U3C4</accession>
<feature type="transmembrane region" description="Helical" evidence="1">
    <location>
        <begin position="75"/>
        <end position="95"/>
    </location>
</feature>
<feature type="transmembrane region" description="Helical" evidence="1">
    <location>
        <begin position="25"/>
        <end position="43"/>
    </location>
</feature>
<dbReference type="Proteomes" id="UP000223749">
    <property type="component" value="Chromosome"/>
</dbReference>
<evidence type="ECO:0000313" key="2">
    <source>
        <dbReference type="EMBL" id="ATP56096.1"/>
    </source>
</evidence>
<feature type="transmembrane region" description="Helical" evidence="1">
    <location>
        <begin position="370"/>
        <end position="391"/>
    </location>
</feature>
<dbReference type="KEGG" id="pgs:CPT03_06285"/>
<reference evidence="2 3" key="1">
    <citation type="submission" date="2017-10" db="EMBL/GenBank/DDBJ databases">
        <title>Whole genome of Pedobacter ginsengisoli T01R-27 isolated from tomato rhizosphere.</title>
        <authorList>
            <person name="Weon H.-Y."/>
            <person name="Lee S.A."/>
            <person name="Sang M.K."/>
            <person name="Song J."/>
        </authorList>
    </citation>
    <scope>NUCLEOTIDE SEQUENCE [LARGE SCALE GENOMIC DNA]</scope>
    <source>
        <strain evidence="2 3">T01R-27</strain>
    </source>
</reference>
<evidence type="ECO:0000313" key="3">
    <source>
        <dbReference type="Proteomes" id="UP000223749"/>
    </source>
</evidence>
<protein>
    <recommendedName>
        <fullName evidence="4">O-antigen polymerase</fullName>
    </recommendedName>
</protein>
<dbReference type="EMBL" id="CP024091">
    <property type="protein sequence ID" value="ATP56096.1"/>
    <property type="molecule type" value="Genomic_DNA"/>
</dbReference>
<feature type="transmembrane region" description="Helical" evidence="1">
    <location>
        <begin position="178"/>
        <end position="194"/>
    </location>
</feature>
<dbReference type="OrthoDB" id="734724at2"/>